<evidence type="ECO:0000313" key="2">
    <source>
        <dbReference type="Proteomes" id="UP001186974"/>
    </source>
</evidence>
<gene>
    <name evidence="1" type="ORF">LTS18_006441</name>
</gene>
<protein>
    <submittedName>
        <fullName evidence="1">Uncharacterized protein</fullName>
    </submittedName>
</protein>
<keyword evidence="2" id="KW-1185">Reference proteome</keyword>
<organism evidence="1 2">
    <name type="scientific">Coniosporium uncinatum</name>
    <dbReference type="NCBI Taxonomy" id="93489"/>
    <lineage>
        <taxon>Eukaryota</taxon>
        <taxon>Fungi</taxon>
        <taxon>Dikarya</taxon>
        <taxon>Ascomycota</taxon>
        <taxon>Pezizomycotina</taxon>
        <taxon>Dothideomycetes</taxon>
        <taxon>Dothideomycetes incertae sedis</taxon>
        <taxon>Coniosporium</taxon>
    </lineage>
</organism>
<accession>A0ACC3D3S4</accession>
<feature type="non-terminal residue" evidence="1">
    <location>
        <position position="326"/>
    </location>
</feature>
<dbReference type="EMBL" id="JAWDJW010007894">
    <property type="protein sequence ID" value="KAK3061356.1"/>
    <property type="molecule type" value="Genomic_DNA"/>
</dbReference>
<dbReference type="Proteomes" id="UP001186974">
    <property type="component" value="Unassembled WGS sequence"/>
</dbReference>
<comment type="caution">
    <text evidence="1">The sequence shown here is derived from an EMBL/GenBank/DDBJ whole genome shotgun (WGS) entry which is preliminary data.</text>
</comment>
<name>A0ACC3D3S4_9PEZI</name>
<proteinExistence type="predicted"/>
<reference evidence="1" key="1">
    <citation type="submission" date="2024-09" db="EMBL/GenBank/DDBJ databases">
        <title>Black Yeasts Isolated from many extreme environments.</title>
        <authorList>
            <person name="Coleine C."/>
            <person name="Stajich J.E."/>
            <person name="Selbmann L."/>
        </authorList>
    </citation>
    <scope>NUCLEOTIDE SEQUENCE</scope>
    <source>
        <strain evidence="1">CCFEE 5737</strain>
    </source>
</reference>
<evidence type="ECO:0000313" key="1">
    <source>
        <dbReference type="EMBL" id="KAK3061356.1"/>
    </source>
</evidence>
<sequence>MRSSTLLAALVVLPSSCIFAQLSGKVGPTTSYAAKRAKKVCNINSYGGSPSSPDVGPALQRAWDACAAGGVVVVPPGNYKMGTWVNFKNGEGVAIQIDGIITRNANAGASGGNMILVQGGSDIELGSSTGKGAVQGLGYLLHRQGNIKGTRILRFQKVTNFSVHDFIMVDSPAFHFTMDSCSNGEVYNLAIRGDGQGGLDGVVIWGDNIWAHDIMVTNRDECVDIKSPASNILVENVYCNWSGGSALGSLGANVALSNILYRNVYTWKSNQMMMIKSNGGSGYVKNVVFDNFIGFSNAYSLNVDQYWSSMKPVGGNGVALSNITFS</sequence>